<name>A0ABQ5D404_9ASTR</name>
<gene>
    <name evidence="1" type="ORF">Tco_0924475</name>
</gene>
<dbReference type="EMBL" id="BQNB010014930">
    <property type="protein sequence ID" value="GJT34056.1"/>
    <property type="molecule type" value="Genomic_DNA"/>
</dbReference>
<protein>
    <submittedName>
        <fullName evidence="1">Uncharacterized protein</fullName>
    </submittedName>
</protein>
<evidence type="ECO:0000313" key="2">
    <source>
        <dbReference type="Proteomes" id="UP001151760"/>
    </source>
</evidence>
<comment type="caution">
    <text evidence="1">The sequence shown here is derived from an EMBL/GenBank/DDBJ whole genome shotgun (WGS) entry which is preliminary data.</text>
</comment>
<keyword evidence="2" id="KW-1185">Reference proteome</keyword>
<reference evidence="1" key="2">
    <citation type="submission" date="2022-01" db="EMBL/GenBank/DDBJ databases">
        <authorList>
            <person name="Yamashiro T."/>
            <person name="Shiraishi A."/>
            <person name="Satake H."/>
            <person name="Nakayama K."/>
        </authorList>
    </citation>
    <scope>NUCLEOTIDE SEQUENCE</scope>
</reference>
<reference evidence="1" key="1">
    <citation type="journal article" date="2022" name="Int. J. Mol. Sci.">
        <title>Draft Genome of Tanacetum Coccineum: Genomic Comparison of Closely Related Tanacetum-Family Plants.</title>
        <authorList>
            <person name="Yamashiro T."/>
            <person name="Shiraishi A."/>
            <person name="Nakayama K."/>
            <person name="Satake H."/>
        </authorList>
    </citation>
    <scope>NUCLEOTIDE SEQUENCE</scope>
</reference>
<evidence type="ECO:0000313" key="1">
    <source>
        <dbReference type="EMBL" id="GJT34056.1"/>
    </source>
</evidence>
<accession>A0ABQ5D404</accession>
<organism evidence="1 2">
    <name type="scientific">Tanacetum coccineum</name>
    <dbReference type="NCBI Taxonomy" id="301880"/>
    <lineage>
        <taxon>Eukaryota</taxon>
        <taxon>Viridiplantae</taxon>
        <taxon>Streptophyta</taxon>
        <taxon>Embryophyta</taxon>
        <taxon>Tracheophyta</taxon>
        <taxon>Spermatophyta</taxon>
        <taxon>Magnoliopsida</taxon>
        <taxon>eudicotyledons</taxon>
        <taxon>Gunneridae</taxon>
        <taxon>Pentapetalae</taxon>
        <taxon>asterids</taxon>
        <taxon>campanulids</taxon>
        <taxon>Asterales</taxon>
        <taxon>Asteraceae</taxon>
        <taxon>Asteroideae</taxon>
        <taxon>Anthemideae</taxon>
        <taxon>Anthemidinae</taxon>
        <taxon>Tanacetum</taxon>
    </lineage>
</organism>
<sequence>MSNSTNNVNDDAQIEDYDEDDGAEADHYQDLLFYLPCAQCAQEGAHLKESVEKGDRKQARFLGVKISSGRKKYWGLNSGNGGNTRDGGKTIGGAIGAYGGGIGDSLLVALYACMTFIYGSSWKGKIVSEAKRSLDKSSEGSEEVFPGEAGE</sequence>
<dbReference type="Proteomes" id="UP001151760">
    <property type="component" value="Unassembled WGS sequence"/>
</dbReference>
<proteinExistence type="predicted"/>